<evidence type="ECO:0000256" key="2">
    <source>
        <dbReference type="PROSITE-ProRule" id="PRU00285"/>
    </source>
</evidence>
<comment type="similarity">
    <text evidence="2 3">Belongs to the small heat shock protein (HSP20) family.</text>
</comment>
<dbReference type="Pfam" id="PF00011">
    <property type="entry name" value="HSP20"/>
    <property type="match status" value="1"/>
</dbReference>
<dbReference type="Gene3D" id="2.60.40.790">
    <property type="match status" value="1"/>
</dbReference>
<evidence type="ECO:0000256" key="3">
    <source>
        <dbReference type="RuleBase" id="RU003616"/>
    </source>
</evidence>
<sequence>MRTFDFTPLYRSAIGFDRMFNDVESLFEHKADGYPPYNIEKKGQDSYRITLAVAGFKEAELSLSVEQNLLLVRGKKAKAGADSRYLYQGISEQDFELKFRLADHVQVEGAGLVNGLLTIDLQREIPEELKPRRIEIGQAPVLEHRPETEKPGNH</sequence>
<keyword evidence="6" id="KW-1185">Reference proteome</keyword>
<evidence type="ECO:0000313" key="5">
    <source>
        <dbReference type="EMBL" id="GAA3549861.1"/>
    </source>
</evidence>
<proteinExistence type="inferred from homology"/>
<dbReference type="RefSeq" id="WP_344959880.1">
    <property type="nucleotide sequence ID" value="NZ_BAABCX010000007.1"/>
</dbReference>
<dbReference type="PROSITE" id="PS01031">
    <property type="entry name" value="SHSP"/>
    <property type="match status" value="1"/>
</dbReference>
<evidence type="ECO:0000256" key="1">
    <source>
        <dbReference type="ARBA" id="ARBA00023016"/>
    </source>
</evidence>
<accession>A0ABP6WEI6</accession>
<dbReference type="PANTHER" id="PTHR47062">
    <property type="match status" value="1"/>
</dbReference>
<organism evidence="5 6">
    <name type="scientific">Zobellella aerophila</name>
    <dbReference type="NCBI Taxonomy" id="870480"/>
    <lineage>
        <taxon>Bacteria</taxon>
        <taxon>Pseudomonadati</taxon>
        <taxon>Pseudomonadota</taxon>
        <taxon>Gammaproteobacteria</taxon>
        <taxon>Aeromonadales</taxon>
        <taxon>Aeromonadaceae</taxon>
        <taxon>Zobellella</taxon>
    </lineage>
</organism>
<name>A0ABP6WEI6_9GAMM</name>
<dbReference type="EMBL" id="BAABCX010000007">
    <property type="protein sequence ID" value="GAA3549861.1"/>
    <property type="molecule type" value="Genomic_DNA"/>
</dbReference>
<comment type="caution">
    <text evidence="5">The sequence shown here is derived from an EMBL/GenBank/DDBJ whole genome shotgun (WGS) entry which is preliminary data.</text>
</comment>
<evidence type="ECO:0000313" key="6">
    <source>
        <dbReference type="Proteomes" id="UP001500795"/>
    </source>
</evidence>
<protein>
    <submittedName>
        <fullName evidence="5">Heat shock chaperone IbpA</fullName>
    </submittedName>
</protein>
<dbReference type="SUPFAM" id="SSF49764">
    <property type="entry name" value="HSP20-like chaperones"/>
    <property type="match status" value="1"/>
</dbReference>
<gene>
    <name evidence="5" type="primary">ibpA</name>
    <name evidence="5" type="ORF">GCM10022394_32500</name>
</gene>
<dbReference type="Proteomes" id="UP001500795">
    <property type="component" value="Unassembled WGS sequence"/>
</dbReference>
<dbReference type="InterPro" id="IPR037913">
    <property type="entry name" value="ACD_IbpA/B"/>
</dbReference>
<dbReference type="InterPro" id="IPR008978">
    <property type="entry name" value="HSP20-like_chaperone"/>
</dbReference>
<keyword evidence="1 5" id="KW-0346">Stress response</keyword>
<dbReference type="InterPro" id="IPR002068">
    <property type="entry name" value="A-crystallin/Hsp20_dom"/>
</dbReference>
<dbReference type="PANTHER" id="PTHR47062:SF1">
    <property type="entry name" value="SMALL HEAT SHOCK PROTEIN IBPA"/>
    <property type="match status" value="1"/>
</dbReference>
<feature type="domain" description="SHSP" evidence="4">
    <location>
        <begin position="28"/>
        <end position="139"/>
    </location>
</feature>
<reference evidence="6" key="1">
    <citation type="journal article" date="2019" name="Int. J. Syst. Evol. Microbiol.">
        <title>The Global Catalogue of Microorganisms (GCM) 10K type strain sequencing project: providing services to taxonomists for standard genome sequencing and annotation.</title>
        <authorList>
            <consortium name="The Broad Institute Genomics Platform"/>
            <consortium name="The Broad Institute Genome Sequencing Center for Infectious Disease"/>
            <person name="Wu L."/>
            <person name="Ma J."/>
        </authorList>
    </citation>
    <scope>NUCLEOTIDE SEQUENCE [LARGE SCALE GENOMIC DNA]</scope>
    <source>
        <strain evidence="6">JCM 17110</strain>
    </source>
</reference>
<evidence type="ECO:0000259" key="4">
    <source>
        <dbReference type="PROSITE" id="PS01031"/>
    </source>
</evidence>
<dbReference type="CDD" id="cd06470">
    <property type="entry name" value="ACD_IbpA-B_like"/>
    <property type="match status" value="1"/>
</dbReference>